<dbReference type="OrthoDB" id="680777at2"/>
<evidence type="ECO:0000313" key="2">
    <source>
        <dbReference type="EMBL" id="SFB98831.1"/>
    </source>
</evidence>
<protein>
    <submittedName>
        <fullName evidence="2">Uncharacterized protein</fullName>
    </submittedName>
</protein>
<proteinExistence type="predicted"/>
<dbReference type="RefSeq" id="WP_091508442.1">
    <property type="nucleotide sequence ID" value="NZ_FOLE01000002.1"/>
</dbReference>
<keyword evidence="1" id="KW-0732">Signal</keyword>
<evidence type="ECO:0000313" key="3">
    <source>
        <dbReference type="Proteomes" id="UP000199514"/>
    </source>
</evidence>
<dbReference type="AlphaFoldDB" id="A0A1I1FHS1"/>
<feature type="chain" id="PRO_5011537723" evidence="1">
    <location>
        <begin position="21"/>
        <end position="122"/>
    </location>
</feature>
<reference evidence="2 3" key="1">
    <citation type="submission" date="2016-10" db="EMBL/GenBank/DDBJ databases">
        <authorList>
            <person name="de Groot N.N."/>
        </authorList>
    </citation>
    <scope>NUCLEOTIDE SEQUENCE [LARGE SCALE GENOMIC DNA]</scope>
    <source>
        <strain evidence="2 3">DSM 6793</strain>
    </source>
</reference>
<evidence type="ECO:0000256" key="1">
    <source>
        <dbReference type="SAM" id="SignalP"/>
    </source>
</evidence>
<dbReference type="EMBL" id="FOLE01000002">
    <property type="protein sequence ID" value="SFB98831.1"/>
    <property type="molecule type" value="Genomic_DNA"/>
</dbReference>
<dbReference type="Proteomes" id="UP000199514">
    <property type="component" value="Unassembled WGS sequence"/>
</dbReference>
<feature type="signal peptide" evidence="1">
    <location>
        <begin position="1"/>
        <end position="20"/>
    </location>
</feature>
<organism evidence="2 3">
    <name type="scientific">Flexibacter flexilis DSM 6793</name>
    <dbReference type="NCBI Taxonomy" id="927664"/>
    <lineage>
        <taxon>Bacteria</taxon>
        <taxon>Pseudomonadati</taxon>
        <taxon>Bacteroidota</taxon>
        <taxon>Cytophagia</taxon>
        <taxon>Cytophagales</taxon>
        <taxon>Flexibacteraceae</taxon>
        <taxon>Flexibacter</taxon>
    </lineage>
</organism>
<accession>A0A1I1FHS1</accession>
<gene>
    <name evidence="2" type="ORF">SAMN05421780_102193</name>
</gene>
<sequence>MKKLLFVAAFVLAGVSGAFAQAKYEFRQVTAIESVVPGGLGRSRLLTTDKDGNLNEIKLENFFSLVGINFGNIKENDKTITNMIEGMYAENWTLENVSTGVYGAEKSTGIFITRYLFKREKK</sequence>
<dbReference type="STRING" id="927664.SAMN05421780_102193"/>
<name>A0A1I1FHS1_9BACT</name>
<keyword evidence="3" id="KW-1185">Reference proteome</keyword>